<organism evidence="4">
    <name type="scientific">uncultured Aureispira sp</name>
    <dbReference type="NCBI Taxonomy" id="1331704"/>
    <lineage>
        <taxon>Bacteria</taxon>
        <taxon>Pseudomonadati</taxon>
        <taxon>Bacteroidota</taxon>
        <taxon>Saprospiria</taxon>
        <taxon>Saprospirales</taxon>
        <taxon>Saprospiraceae</taxon>
        <taxon>Aureispira</taxon>
        <taxon>environmental samples</taxon>
    </lineage>
</organism>
<dbReference type="PANTHER" id="PTHR34220">
    <property type="entry name" value="SENSOR HISTIDINE KINASE YPDA"/>
    <property type="match status" value="1"/>
</dbReference>
<feature type="domain" description="Signal transduction histidine kinase internal region" evidence="2">
    <location>
        <begin position="816"/>
        <end position="894"/>
    </location>
</feature>
<evidence type="ECO:0000256" key="1">
    <source>
        <dbReference type="SAM" id="Phobius"/>
    </source>
</evidence>
<gene>
    <name evidence="4" type="ORF">HELGO_WM29276</name>
</gene>
<reference evidence="4" key="1">
    <citation type="submission" date="2020-01" db="EMBL/GenBank/DDBJ databases">
        <authorList>
            <person name="Meier V. D."/>
            <person name="Meier V D."/>
        </authorList>
    </citation>
    <scope>NUCLEOTIDE SEQUENCE</scope>
    <source>
        <strain evidence="4">HLG_WM_MAG_10</strain>
    </source>
</reference>
<feature type="transmembrane region" description="Helical" evidence="1">
    <location>
        <begin position="771"/>
        <end position="789"/>
    </location>
</feature>
<dbReference type="InterPro" id="IPR011047">
    <property type="entry name" value="Quinoprotein_ADH-like_sf"/>
</dbReference>
<dbReference type="Gene3D" id="2.130.10.10">
    <property type="entry name" value="YVTN repeat-like/Quinoprotein amine dehydrogenase"/>
    <property type="match status" value="2"/>
</dbReference>
<dbReference type="InterPro" id="IPR036890">
    <property type="entry name" value="HATPase_C_sf"/>
</dbReference>
<dbReference type="Pfam" id="PF07495">
    <property type="entry name" value="Y_Y_Y"/>
    <property type="match status" value="1"/>
</dbReference>
<dbReference type="InterPro" id="IPR015943">
    <property type="entry name" value="WD40/YVTN_repeat-like_dom_sf"/>
</dbReference>
<dbReference type="Gene3D" id="2.60.40.10">
    <property type="entry name" value="Immunoglobulins"/>
    <property type="match status" value="1"/>
</dbReference>
<dbReference type="PANTHER" id="PTHR34220:SF7">
    <property type="entry name" value="SENSOR HISTIDINE KINASE YPDA"/>
    <property type="match status" value="1"/>
</dbReference>
<accession>A0A6S6RSW9</accession>
<dbReference type="InterPro" id="IPR010559">
    <property type="entry name" value="Sig_transdc_His_kin_internal"/>
</dbReference>
<feature type="transmembrane region" description="Helical" evidence="1">
    <location>
        <begin position="12"/>
        <end position="30"/>
    </location>
</feature>
<evidence type="ECO:0000259" key="2">
    <source>
        <dbReference type="Pfam" id="PF06580"/>
    </source>
</evidence>
<sequence length="1028" mass="118397">MELTHRTRRCFYSLIYCIFFPVCLQGQSMYTANYTFKDGLPSDQVYFIQEASDGLLWVGCDKGLVSYDGVSFKKHKAPKARNKSMTGIFEDSEKTIWCYNFAGQIYSIKQGKLHLLEAWEAVADGKIIESFFLEHDVLRIETAFTIWLYDIATETLTKSGKKFFLLNNGHKLYPNGVRGAYSEVNGKKVPYHCPECLFIKVKGQTLGHQVYMKFVKSKTLELLYVQNYFGKAWENKKGKVTEKGLKIPFVFFIQKDSLQALYFPEEIAKYGADFIISKIKIVNENSLYLSTSEGLFIWNLVSNDVRHFFKGKILSDSFFDTEGNLWLASLEKGLFFVPKLALRVHDKLIKDKIIYQIETDIHGNILMGYDDGSIVYWNPTTDQILFEQAFPIKKRIQNIIYNKEQDEYWITTEKKTHVFYPLALKTTPKEWIGTAIYDMDFDQRGNVAVALGYTAHLLRTDSSSVRKLQLPVTWRDKPAWKKYTKRLEVDSNTYLTLSPIGKRTYSILFQNLPEYTIWVGTSSKLFYCSRGVSTEVKDAKGRAIIATCLAPLNDSTIWVGTLEDGLYCIQNRAVLKHIHIEVGEGYNEIQELKINDNILWAVSSSGIIRYEPAKDTLAIWDKGNGLPAWNVLDIVFVEDKIYVATKEGLVSMPIDLEMNSFKPVVKMTQIMVNDSIYPIQPSYQLKSNENTLKIQFRGISFKSQNNFRYEYRLLGAEESWNNVSSASNTVNYPDLNPGNYTFQAVFIKADGSRSEPLSIVFIIRVPFYTEWWFILFLSILVFLMIRWMYKIKINKIKAQNEEKLERSRLERDIRISELKALKAQLNPHFMFNALNSIQDYIIQNERELASDYLGMFSDLMRLYLNHSEEGQISLNEEINSLKLYLELEAIRMDADFSYSIHLDPKIDGYDTEIPTMLVQPYVENAIKHGLFRKKGVKCIKISFEQLDPTFILAIIKDNGIGRAAAAQHKKHQLNRHKSFATAANNSRLELLNYGRNSPIKAEILDLEADGLAMGTEVRISIPLKDESN</sequence>
<dbReference type="GO" id="GO:0016020">
    <property type="term" value="C:membrane"/>
    <property type="evidence" value="ECO:0007669"/>
    <property type="project" value="InterPro"/>
</dbReference>
<dbReference type="InterPro" id="IPR050640">
    <property type="entry name" value="Bact_2-comp_sensor_kinase"/>
</dbReference>
<dbReference type="Gene3D" id="3.30.565.10">
    <property type="entry name" value="Histidine kinase-like ATPase, C-terminal domain"/>
    <property type="match status" value="1"/>
</dbReference>
<evidence type="ECO:0008006" key="5">
    <source>
        <dbReference type="Google" id="ProtNLM"/>
    </source>
</evidence>
<feature type="domain" description="Two component regulator three Y" evidence="3">
    <location>
        <begin position="701"/>
        <end position="763"/>
    </location>
</feature>
<evidence type="ECO:0000313" key="4">
    <source>
        <dbReference type="EMBL" id="CAA6799355.1"/>
    </source>
</evidence>
<dbReference type="GO" id="GO:0000155">
    <property type="term" value="F:phosphorelay sensor kinase activity"/>
    <property type="evidence" value="ECO:0007669"/>
    <property type="project" value="InterPro"/>
</dbReference>
<protein>
    <recommendedName>
        <fullName evidence="5">Signal transduction histidine kinase internal region domain-containing protein</fullName>
    </recommendedName>
</protein>
<dbReference type="InterPro" id="IPR011123">
    <property type="entry name" value="Y_Y_Y"/>
</dbReference>
<dbReference type="SUPFAM" id="SSF55874">
    <property type="entry name" value="ATPase domain of HSP90 chaperone/DNA topoisomerase II/histidine kinase"/>
    <property type="match status" value="1"/>
</dbReference>
<dbReference type="Pfam" id="PF06580">
    <property type="entry name" value="His_kinase"/>
    <property type="match status" value="1"/>
</dbReference>
<evidence type="ECO:0000259" key="3">
    <source>
        <dbReference type="Pfam" id="PF07495"/>
    </source>
</evidence>
<dbReference type="SUPFAM" id="SSF50998">
    <property type="entry name" value="Quinoprotein alcohol dehydrogenase-like"/>
    <property type="match status" value="1"/>
</dbReference>
<name>A0A6S6RSW9_9BACT</name>
<dbReference type="InterPro" id="IPR013783">
    <property type="entry name" value="Ig-like_fold"/>
</dbReference>
<dbReference type="SUPFAM" id="SSF69304">
    <property type="entry name" value="Tricorn protease N-terminal domain"/>
    <property type="match status" value="1"/>
</dbReference>
<keyword evidence="1" id="KW-0472">Membrane</keyword>
<proteinExistence type="predicted"/>
<dbReference type="EMBL" id="CACVAQ010000029">
    <property type="protein sequence ID" value="CAA6799355.1"/>
    <property type="molecule type" value="Genomic_DNA"/>
</dbReference>
<keyword evidence="1" id="KW-1133">Transmembrane helix</keyword>
<dbReference type="InterPro" id="IPR011110">
    <property type="entry name" value="Reg_prop"/>
</dbReference>
<dbReference type="Pfam" id="PF07494">
    <property type="entry name" value="Reg_prop"/>
    <property type="match status" value="1"/>
</dbReference>
<keyword evidence="1" id="KW-0812">Transmembrane</keyword>
<dbReference type="AlphaFoldDB" id="A0A6S6RSW9"/>